<reference evidence="2 3" key="1">
    <citation type="submission" date="2020-08" db="EMBL/GenBank/DDBJ databases">
        <title>A Genomic Blueprint of the Chicken Gut Microbiome.</title>
        <authorList>
            <person name="Gilroy R."/>
            <person name="Ravi A."/>
            <person name="Getino M."/>
            <person name="Pursley I."/>
            <person name="Horton D.L."/>
            <person name="Alikhan N.-F."/>
            <person name="Baker D."/>
            <person name="Gharbi K."/>
            <person name="Hall N."/>
            <person name="Watson M."/>
            <person name="Adriaenssens E.M."/>
            <person name="Foster-Nyarko E."/>
            <person name="Jarju S."/>
            <person name="Secka A."/>
            <person name="Antonio M."/>
            <person name="Oren A."/>
            <person name="Chaudhuri R."/>
            <person name="La Ragione R.M."/>
            <person name="Hildebrand F."/>
            <person name="Pallen M.J."/>
        </authorList>
    </citation>
    <scope>NUCLEOTIDE SEQUENCE [LARGE SCALE GENOMIC DNA]</scope>
    <source>
        <strain evidence="2 3">Sa3CUN2</strain>
    </source>
</reference>
<accession>A0ABR8PBR4</accession>
<feature type="transmembrane region" description="Helical" evidence="1">
    <location>
        <begin position="60"/>
        <end position="83"/>
    </location>
</feature>
<feature type="transmembrane region" description="Helical" evidence="1">
    <location>
        <begin position="129"/>
        <end position="151"/>
    </location>
</feature>
<protein>
    <submittedName>
        <fullName evidence="2">Uncharacterized protein</fullName>
    </submittedName>
</protein>
<keyword evidence="1" id="KW-0812">Transmembrane</keyword>
<evidence type="ECO:0000256" key="1">
    <source>
        <dbReference type="SAM" id="Phobius"/>
    </source>
</evidence>
<dbReference type="EMBL" id="JACSQW010000005">
    <property type="protein sequence ID" value="MBD7894732.1"/>
    <property type="molecule type" value="Genomic_DNA"/>
</dbReference>
<organism evidence="2 3">
    <name type="scientific">Limosilactobacillus avistercoris</name>
    <dbReference type="NCBI Taxonomy" id="2762243"/>
    <lineage>
        <taxon>Bacteria</taxon>
        <taxon>Bacillati</taxon>
        <taxon>Bacillota</taxon>
        <taxon>Bacilli</taxon>
        <taxon>Lactobacillales</taxon>
        <taxon>Lactobacillaceae</taxon>
        <taxon>Limosilactobacillus</taxon>
    </lineage>
</organism>
<gene>
    <name evidence="2" type="ORF">H9564_03215</name>
</gene>
<name>A0ABR8PBR4_9LACO</name>
<sequence length="152" mass="17559">MFHQLIFIILLLGILILDTFSDSRLYYHLLYKRDYLEWRSGDFNDYQDIRALIGERKFKLMMTALFGFCVLCVLLLSFALYRLSFAFNQPFLTHLALTSLLLTILGQGVTLCTFPLPGITNIKLSRSRIIVDVIITILNYLCLVGMLLQIVL</sequence>
<feature type="transmembrane region" description="Helical" evidence="1">
    <location>
        <begin position="95"/>
        <end position="117"/>
    </location>
</feature>
<evidence type="ECO:0000313" key="2">
    <source>
        <dbReference type="EMBL" id="MBD7894732.1"/>
    </source>
</evidence>
<dbReference type="Proteomes" id="UP000616837">
    <property type="component" value="Unassembled WGS sequence"/>
</dbReference>
<proteinExistence type="predicted"/>
<keyword evidence="1" id="KW-1133">Transmembrane helix</keyword>
<feature type="transmembrane region" description="Helical" evidence="1">
    <location>
        <begin position="6"/>
        <end position="27"/>
    </location>
</feature>
<dbReference type="RefSeq" id="WP_191684093.1">
    <property type="nucleotide sequence ID" value="NZ_JACSQW010000005.1"/>
</dbReference>
<comment type="caution">
    <text evidence="2">The sequence shown here is derived from an EMBL/GenBank/DDBJ whole genome shotgun (WGS) entry which is preliminary data.</text>
</comment>
<keyword evidence="3" id="KW-1185">Reference proteome</keyword>
<keyword evidence="1" id="KW-0472">Membrane</keyword>
<evidence type="ECO:0000313" key="3">
    <source>
        <dbReference type="Proteomes" id="UP000616837"/>
    </source>
</evidence>